<dbReference type="CDD" id="cd13585">
    <property type="entry name" value="PBP2_TMBP_like"/>
    <property type="match status" value="1"/>
</dbReference>
<dbReference type="PANTHER" id="PTHR43649:SF16">
    <property type="entry name" value="SUGAR-BINDING LIPOPROTEIN"/>
    <property type="match status" value="1"/>
</dbReference>
<gene>
    <name evidence="2" type="ORF">FL583_07960</name>
</gene>
<feature type="chain" id="PRO_5022002299" evidence="1">
    <location>
        <begin position="26"/>
        <end position="445"/>
    </location>
</feature>
<protein>
    <submittedName>
        <fullName evidence="2">Sugar ABC transporter substrate-binding protein</fullName>
    </submittedName>
</protein>
<dbReference type="OrthoDB" id="2644341at2"/>
<keyword evidence="1" id="KW-0732">Signal</keyword>
<dbReference type="Proteomes" id="UP000317982">
    <property type="component" value="Unassembled WGS sequence"/>
</dbReference>
<dbReference type="InterPro" id="IPR050490">
    <property type="entry name" value="Bact_solute-bd_prot1"/>
</dbReference>
<dbReference type="EMBL" id="VIRS01000004">
    <property type="protein sequence ID" value="TQS45650.1"/>
    <property type="molecule type" value="Genomic_DNA"/>
</dbReference>
<evidence type="ECO:0000256" key="1">
    <source>
        <dbReference type="SAM" id="SignalP"/>
    </source>
</evidence>
<dbReference type="InterPro" id="IPR006059">
    <property type="entry name" value="SBP"/>
</dbReference>
<comment type="caution">
    <text evidence="2">The sequence shown here is derived from an EMBL/GenBank/DDBJ whole genome shotgun (WGS) entry which is preliminary data.</text>
</comment>
<dbReference type="RefSeq" id="WP_142703852.1">
    <property type="nucleotide sequence ID" value="NZ_VIRS01000004.1"/>
</dbReference>
<accession>A0A545AWF3</accession>
<name>A0A545AWF3_9ACTN</name>
<keyword evidence="3" id="KW-1185">Reference proteome</keyword>
<evidence type="ECO:0000313" key="3">
    <source>
        <dbReference type="Proteomes" id="UP000317982"/>
    </source>
</evidence>
<dbReference type="SUPFAM" id="SSF53850">
    <property type="entry name" value="Periplasmic binding protein-like II"/>
    <property type="match status" value="1"/>
</dbReference>
<dbReference type="PANTHER" id="PTHR43649">
    <property type="entry name" value="ARABINOSE-BINDING PROTEIN-RELATED"/>
    <property type="match status" value="1"/>
</dbReference>
<evidence type="ECO:0000313" key="2">
    <source>
        <dbReference type="EMBL" id="TQS45650.1"/>
    </source>
</evidence>
<sequence>MRKLRAAGALAAAGLLLAATACSSADDDSSAGGKTRITVNCEPPKSAAIDRASFEEDIALFEKQNPDIDIVAHDAFPCMDPKTFDAKLAGGQMETVFYVYFTDVANVVKRKQAADISDYTSKVQGYGDIQPSVTDIFKKDGKTYGLPRTNYSMGLIYNRALFTKAGLDPNTPPATWDDVRAAAKKIAALGNGTVGYADYSASNQGGWHFTAEMYSQGGTMVSDDGKKATVDSPEGKAVLQTLKDMRWTDNSMGTKQLLQITDVQQMMGAGKLGMYLSAPDNIPEVVKKYKGSYTDLAIAPMPGSKGTLLGGDGYMFNKKATPKQIEAGVKWVEFQNLTPGSGANNWQRAATNKAPVGLPQPNLWSGATAEKDNKLKAQYANVPVDNYAKFQDTVVPGKLEPPQAQQIYSVLDGVMSAVLTNRNANIDGLLSDASTKIDRLLANQR</sequence>
<dbReference type="Gene3D" id="3.40.190.10">
    <property type="entry name" value="Periplasmic binding protein-like II"/>
    <property type="match status" value="1"/>
</dbReference>
<dbReference type="PROSITE" id="PS51257">
    <property type="entry name" value="PROKAR_LIPOPROTEIN"/>
    <property type="match status" value="1"/>
</dbReference>
<dbReference type="Pfam" id="PF01547">
    <property type="entry name" value="SBP_bac_1"/>
    <property type="match status" value="1"/>
</dbReference>
<reference evidence="2 3" key="1">
    <citation type="submission" date="2019-07" db="EMBL/GenBank/DDBJ databases">
        <title>Cryptosporangium phraense sp. nov., isolated from plant litter.</title>
        <authorList>
            <person name="Suriyachadkun C."/>
        </authorList>
    </citation>
    <scope>NUCLEOTIDE SEQUENCE [LARGE SCALE GENOMIC DNA]</scope>
    <source>
        <strain evidence="2 3">A-T 5661</strain>
    </source>
</reference>
<dbReference type="AlphaFoldDB" id="A0A545AWF3"/>
<feature type="signal peptide" evidence="1">
    <location>
        <begin position="1"/>
        <end position="25"/>
    </location>
</feature>
<proteinExistence type="predicted"/>
<dbReference type="InParanoid" id="A0A545AWF3"/>
<organism evidence="2 3">
    <name type="scientific">Cryptosporangium phraense</name>
    <dbReference type="NCBI Taxonomy" id="2593070"/>
    <lineage>
        <taxon>Bacteria</taxon>
        <taxon>Bacillati</taxon>
        <taxon>Actinomycetota</taxon>
        <taxon>Actinomycetes</taxon>
        <taxon>Cryptosporangiales</taxon>
        <taxon>Cryptosporangiaceae</taxon>
        <taxon>Cryptosporangium</taxon>
    </lineage>
</organism>